<dbReference type="Proteomes" id="UP000308730">
    <property type="component" value="Unassembled WGS sequence"/>
</dbReference>
<dbReference type="EMBL" id="SGPM01000360">
    <property type="protein sequence ID" value="THH26354.1"/>
    <property type="molecule type" value="Genomic_DNA"/>
</dbReference>
<protein>
    <submittedName>
        <fullName evidence="1">Uncharacterized protein</fullName>
    </submittedName>
</protein>
<sequence>MRRDSASWLLRMSNMNITSSSILIDDGYYRKVRLNLVDLTSILSAVADVLEHLRLDTVAISREDSEESTAEPDNEPGIAAIVPPPRIHLSRLKTCRFSRCDAATLVLNAVRFPITTQVELVLDSSSSDATTKITPDTQELLRSCFQHTALGWNQRGIRSTSTISELDGSDKGLSIEGATINTPHVGIILCRSLVDWSSIVFLEFGGNLKKIVQSYPPRGPPQQCRMDYADYPFETWYSVFDSLPALTTLVVYDDQVTGIQNMMEVLYAPEPRCCPNLRSLTMVGWDFDFKVTVKDIQTIRETGGPNDIRGSSIAIFLYYINMVIQSRKDTGIPLDELRFKRCRLHKATTNLFKALFADLKVIAEV</sequence>
<dbReference type="AlphaFoldDB" id="A0A4S4MKK2"/>
<evidence type="ECO:0000313" key="1">
    <source>
        <dbReference type="EMBL" id="THH26354.1"/>
    </source>
</evidence>
<keyword evidence="2" id="KW-1185">Reference proteome</keyword>
<proteinExistence type="predicted"/>
<organism evidence="1 2">
    <name type="scientific">Antrodiella citrinella</name>
    <dbReference type="NCBI Taxonomy" id="2447956"/>
    <lineage>
        <taxon>Eukaryota</taxon>
        <taxon>Fungi</taxon>
        <taxon>Dikarya</taxon>
        <taxon>Basidiomycota</taxon>
        <taxon>Agaricomycotina</taxon>
        <taxon>Agaricomycetes</taxon>
        <taxon>Polyporales</taxon>
        <taxon>Steccherinaceae</taxon>
        <taxon>Antrodiella</taxon>
    </lineage>
</organism>
<comment type="caution">
    <text evidence="1">The sequence shown here is derived from an EMBL/GenBank/DDBJ whole genome shotgun (WGS) entry which is preliminary data.</text>
</comment>
<gene>
    <name evidence="1" type="ORF">EUX98_g7835</name>
</gene>
<evidence type="ECO:0000313" key="2">
    <source>
        <dbReference type="Proteomes" id="UP000308730"/>
    </source>
</evidence>
<accession>A0A4S4MKK2</accession>
<reference evidence="1 2" key="1">
    <citation type="submission" date="2019-02" db="EMBL/GenBank/DDBJ databases">
        <title>Genome sequencing of the rare red list fungi Antrodiella citrinella (Flaviporus citrinellus).</title>
        <authorList>
            <person name="Buettner E."/>
            <person name="Kellner H."/>
        </authorList>
    </citation>
    <scope>NUCLEOTIDE SEQUENCE [LARGE SCALE GENOMIC DNA]</scope>
    <source>
        <strain evidence="1 2">DSM 108506</strain>
    </source>
</reference>
<name>A0A4S4MKK2_9APHY</name>